<accession>A0ABS4UWF3</accession>
<protein>
    <recommendedName>
        <fullName evidence="4">DUF1700 domain-containing protein</fullName>
    </recommendedName>
</protein>
<comment type="caution">
    <text evidence="2">The sequence shown here is derived from an EMBL/GenBank/DDBJ whole genome shotgun (WGS) entry which is preliminary data.</text>
</comment>
<evidence type="ECO:0000256" key="1">
    <source>
        <dbReference type="SAM" id="Phobius"/>
    </source>
</evidence>
<dbReference type="Pfam" id="PF22564">
    <property type="entry name" value="HAAS"/>
    <property type="match status" value="1"/>
</dbReference>
<dbReference type="InterPro" id="IPR047928">
    <property type="entry name" value="Perm_prefix_1"/>
</dbReference>
<feature type="transmembrane region" description="Helical" evidence="1">
    <location>
        <begin position="108"/>
        <end position="126"/>
    </location>
</feature>
<gene>
    <name evidence="2" type="ORF">JOF29_007095</name>
</gene>
<name>A0ABS4UWF3_9ACTN</name>
<dbReference type="EMBL" id="JAGINT010000002">
    <property type="protein sequence ID" value="MBP2355985.1"/>
    <property type="molecule type" value="Genomic_DNA"/>
</dbReference>
<keyword evidence="1" id="KW-1133">Transmembrane helix</keyword>
<evidence type="ECO:0000313" key="3">
    <source>
        <dbReference type="Proteomes" id="UP000755585"/>
    </source>
</evidence>
<dbReference type="RefSeq" id="WP_209698578.1">
    <property type="nucleotide sequence ID" value="NZ_BAAAVU010000005.1"/>
</dbReference>
<sequence length="196" mass="21059">MADHDLIRSYLDTLARRLPATAIEELADGLEETYQHHRRRGLSATDAARSAIAEFGHPRQVTTAFAHQSTGHRTAIALLATAPVFALLWGTTLITTRAWTWHIPPSPAAIYGTLLLTVAATLLAVARSENLTTTRLAGPASLVLIMLDTAMLATIVAVAPAVNWPMGFAVLASLTRVVLTSRNLPRLLARQTSGSH</sequence>
<dbReference type="Proteomes" id="UP000755585">
    <property type="component" value="Unassembled WGS sequence"/>
</dbReference>
<evidence type="ECO:0000313" key="2">
    <source>
        <dbReference type="EMBL" id="MBP2355985.1"/>
    </source>
</evidence>
<feature type="transmembrane region" description="Helical" evidence="1">
    <location>
        <begin position="75"/>
        <end position="96"/>
    </location>
</feature>
<keyword evidence="1" id="KW-0812">Transmembrane</keyword>
<reference evidence="2 3" key="1">
    <citation type="submission" date="2021-03" db="EMBL/GenBank/DDBJ databases">
        <title>Sequencing the genomes of 1000 actinobacteria strains.</title>
        <authorList>
            <person name="Klenk H.-P."/>
        </authorList>
    </citation>
    <scope>NUCLEOTIDE SEQUENCE [LARGE SCALE GENOMIC DNA]</scope>
    <source>
        <strain evidence="2 3">DSM 18824</strain>
    </source>
</reference>
<feature type="transmembrane region" description="Helical" evidence="1">
    <location>
        <begin position="138"/>
        <end position="158"/>
    </location>
</feature>
<dbReference type="NCBIfam" id="NF038403">
    <property type="entry name" value="perm_prefix_1"/>
    <property type="match status" value="1"/>
</dbReference>
<organism evidence="2 3">
    <name type="scientific">Kribbella aluminosa</name>
    <dbReference type="NCBI Taxonomy" id="416017"/>
    <lineage>
        <taxon>Bacteria</taxon>
        <taxon>Bacillati</taxon>
        <taxon>Actinomycetota</taxon>
        <taxon>Actinomycetes</taxon>
        <taxon>Propionibacteriales</taxon>
        <taxon>Kribbellaceae</taxon>
        <taxon>Kribbella</taxon>
    </lineage>
</organism>
<keyword evidence="3" id="KW-1185">Reference proteome</keyword>
<evidence type="ECO:0008006" key="4">
    <source>
        <dbReference type="Google" id="ProtNLM"/>
    </source>
</evidence>
<proteinExistence type="predicted"/>
<keyword evidence="1" id="KW-0472">Membrane</keyword>